<evidence type="ECO:0000256" key="1">
    <source>
        <dbReference type="SAM" id="MobiDB-lite"/>
    </source>
</evidence>
<dbReference type="AlphaFoldDB" id="A0A3P7MWB2"/>
<accession>A0A3P7MWB2</accession>
<dbReference type="EMBL" id="UYRU01076671">
    <property type="protein sequence ID" value="VDN27197.1"/>
    <property type="molecule type" value="Genomic_DNA"/>
</dbReference>
<name>A0A3P7MWB2_DIBLA</name>
<dbReference type="Proteomes" id="UP000281553">
    <property type="component" value="Unassembled WGS sequence"/>
</dbReference>
<sequence>MIEPTTSSEPVEDAATVPAFNELLDSLRDSVELKVNKRGPELEELPVTGTPTSSVPSSSPLPTTQASPPSSAPENFTETLENRKETELPTPPTRVNQTFSPSQLTFRCHSACPVYKNKLHKCQQRECNGPNRCYRCDQAGITPHVLAKRDFCEGCCHEECAGGCNGSRASDCFVRFDSAVN</sequence>
<reference evidence="2 3" key="1">
    <citation type="submission" date="2018-11" db="EMBL/GenBank/DDBJ databases">
        <authorList>
            <consortium name="Pathogen Informatics"/>
        </authorList>
    </citation>
    <scope>NUCLEOTIDE SEQUENCE [LARGE SCALE GENOMIC DNA]</scope>
</reference>
<evidence type="ECO:0000313" key="3">
    <source>
        <dbReference type="Proteomes" id="UP000281553"/>
    </source>
</evidence>
<protein>
    <submittedName>
        <fullName evidence="2">Uncharacterized protein</fullName>
    </submittedName>
</protein>
<evidence type="ECO:0000313" key="2">
    <source>
        <dbReference type="EMBL" id="VDN27197.1"/>
    </source>
</evidence>
<feature type="compositionally biased region" description="Low complexity" evidence="1">
    <location>
        <begin position="45"/>
        <end position="73"/>
    </location>
</feature>
<gene>
    <name evidence="2" type="ORF">DILT_LOCUS14958</name>
</gene>
<proteinExistence type="predicted"/>
<keyword evidence="3" id="KW-1185">Reference proteome</keyword>
<feature type="region of interest" description="Disordered" evidence="1">
    <location>
        <begin position="35"/>
        <end position="96"/>
    </location>
</feature>
<organism evidence="2 3">
    <name type="scientific">Dibothriocephalus latus</name>
    <name type="common">Fish tapeworm</name>
    <name type="synonym">Diphyllobothrium latum</name>
    <dbReference type="NCBI Taxonomy" id="60516"/>
    <lineage>
        <taxon>Eukaryota</taxon>
        <taxon>Metazoa</taxon>
        <taxon>Spiralia</taxon>
        <taxon>Lophotrochozoa</taxon>
        <taxon>Platyhelminthes</taxon>
        <taxon>Cestoda</taxon>
        <taxon>Eucestoda</taxon>
        <taxon>Diphyllobothriidea</taxon>
        <taxon>Diphyllobothriidae</taxon>
        <taxon>Dibothriocephalus</taxon>
    </lineage>
</organism>